<gene>
    <name evidence="2" type="ORF">A2817_00245</name>
</gene>
<comment type="caution">
    <text evidence="2">The sequence shown here is derived from an EMBL/GenBank/DDBJ whole genome shotgun (WGS) entry which is preliminary data.</text>
</comment>
<dbReference type="Pfam" id="PF13365">
    <property type="entry name" value="Trypsin_2"/>
    <property type="match status" value="1"/>
</dbReference>
<name>A0A1F8EFE8_9BACT</name>
<keyword evidence="1" id="KW-0732">Signal</keyword>
<organism evidence="2 3">
    <name type="scientific">Candidatus Yanofskybacteria bacterium RIFCSPHIGHO2_01_FULL_39_8b</name>
    <dbReference type="NCBI Taxonomy" id="1802659"/>
    <lineage>
        <taxon>Bacteria</taxon>
        <taxon>Candidatus Yanofskyibacteriota</taxon>
    </lineage>
</organism>
<evidence type="ECO:0000313" key="2">
    <source>
        <dbReference type="EMBL" id="OGM98788.1"/>
    </source>
</evidence>
<protein>
    <recommendedName>
        <fullName evidence="4">Peptidase S1 domain-containing protein</fullName>
    </recommendedName>
</protein>
<feature type="signal peptide" evidence="1">
    <location>
        <begin position="1"/>
        <end position="23"/>
    </location>
</feature>
<dbReference type="InterPro" id="IPR009003">
    <property type="entry name" value="Peptidase_S1_PA"/>
</dbReference>
<feature type="chain" id="PRO_5009535323" description="Peptidase S1 domain-containing protein" evidence="1">
    <location>
        <begin position="24"/>
        <end position="310"/>
    </location>
</feature>
<evidence type="ECO:0008006" key="4">
    <source>
        <dbReference type="Google" id="ProtNLM"/>
    </source>
</evidence>
<dbReference type="EMBL" id="MGIZ01000032">
    <property type="protein sequence ID" value="OGM98788.1"/>
    <property type="molecule type" value="Genomic_DNA"/>
</dbReference>
<proteinExistence type="predicted"/>
<dbReference type="PROSITE" id="PS51257">
    <property type="entry name" value="PROKAR_LIPOPROTEIN"/>
    <property type="match status" value="1"/>
</dbReference>
<dbReference type="Proteomes" id="UP000177594">
    <property type="component" value="Unassembled WGS sequence"/>
</dbReference>
<sequence>MKSKNRALSALIASFFIFSSCGADPELKKGKTFNQDFTSDAAYLVLEKNDKPYIMASGFLVNKKSGIFITAKHFTDEFRPLGADSCKVFFNGKAYMAELTRVPPTKDMAAIKISSPFNFHDFPEPMPRINKRPKTGEKVYIRGFHPHAYRIRERNKFEGFPDKVVPVFENYYGQIMKDLTKETQVVFDNLEGRAAESDPDSVRKNRFLSDKQKKELLKFENDNFIKIVMARDHKFSFGGLSGGLAVNDRNEVIGVITAQDIFRFEFDEHGLFFDPRSSYAPVIVKQFFDTLYITPIEFMADIETYVETIK</sequence>
<dbReference type="SUPFAM" id="SSF50494">
    <property type="entry name" value="Trypsin-like serine proteases"/>
    <property type="match status" value="1"/>
</dbReference>
<reference evidence="2 3" key="1">
    <citation type="journal article" date="2016" name="Nat. Commun.">
        <title>Thousands of microbial genomes shed light on interconnected biogeochemical processes in an aquifer system.</title>
        <authorList>
            <person name="Anantharaman K."/>
            <person name="Brown C.T."/>
            <person name="Hug L.A."/>
            <person name="Sharon I."/>
            <person name="Castelle C.J."/>
            <person name="Probst A.J."/>
            <person name="Thomas B.C."/>
            <person name="Singh A."/>
            <person name="Wilkins M.J."/>
            <person name="Karaoz U."/>
            <person name="Brodie E.L."/>
            <person name="Williams K.H."/>
            <person name="Hubbard S.S."/>
            <person name="Banfield J.F."/>
        </authorList>
    </citation>
    <scope>NUCLEOTIDE SEQUENCE [LARGE SCALE GENOMIC DNA]</scope>
</reference>
<dbReference type="AlphaFoldDB" id="A0A1F8EFE8"/>
<evidence type="ECO:0000313" key="3">
    <source>
        <dbReference type="Proteomes" id="UP000177594"/>
    </source>
</evidence>
<accession>A0A1F8EFE8</accession>
<dbReference type="Gene3D" id="2.40.10.120">
    <property type="match status" value="1"/>
</dbReference>
<evidence type="ECO:0000256" key="1">
    <source>
        <dbReference type="SAM" id="SignalP"/>
    </source>
</evidence>